<evidence type="ECO:0000256" key="13">
    <source>
        <dbReference type="RuleBase" id="RU004171"/>
    </source>
</evidence>
<reference evidence="16 17" key="1">
    <citation type="submission" date="2018-04" db="EMBL/GenBank/DDBJ databases">
        <title>Genomic Encyclopedia of Archaeal and Bacterial Type Strains, Phase II (KMG-II): from individual species to whole genera.</title>
        <authorList>
            <person name="Goeker M."/>
        </authorList>
    </citation>
    <scope>NUCLEOTIDE SEQUENCE [LARGE SCALE GENOMIC DNA]</scope>
    <source>
        <strain evidence="16 17">DSM 45169</strain>
    </source>
</reference>
<evidence type="ECO:0000313" key="16">
    <source>
        <dbReference type="EMBL" id="PTM60022.1"/>
    </source>
</evidence>
<sequence length="494" mass="53424">MKPGNRPIRNHRFREGNGANSCCACGCGEIRSGRFKPLFYQQPHPLLIGEGIFIYRGGIVVRRIGVGLLGLGTVGTGVFKTLESNRDVIVKRTGLWFEVRGILVRDTGKQRRVAGIQSLLTTRFERLLEQKVEVVLEAIGGVEPARTYVERALVAGCHVVTANKELIAKHGVELERLARQKGVQLLYEASVGGGIPILGSVRHLLKSNRIHRFSAILNGTTNYILTKMESEQVSFAQALADAQGRGYAEADPSADVDGVDAAYKLAILGRLAFETTIPPAEISCRGIRDIALSELALARLLGYRIKLLALGVQYGEKGPISLQVGPTLLPLSHPLARIEGVHNAVRLEGDVVQDVMLVGHGAGEKPTASAMAEDLCNVFLLPGDRQDSLAAATLLPPDAGGSRFLFLETRESIPAEAIPALRETLRRIGLAVIDMAVQPKDGNCVAMILRRWDPSYPSVLLAELGFNVSRVIDRPVFGVGIEETAEAMLETTIS</sequence>
<organism evidence="16 17">
    <name type="scientific">Desmospora activa DSM 45169</name>
    <dbReference type="NCBI Taxonomy" id="1121389"/>
    <lineage>
        <taxon>Bacteria</taxon>
        <taxon>Bacillati</taxon>
        <taxon>Bacillota</taxon>
        <taxon>Bacilli</taxon>
        <taxon>Bacillales</taxon>
        <taxon>Thermoactinomycetaceae</taxon>
        <taxon>Desmospora</taxon>
    </lineage>
</organism>
<dbReference type="Pfam" id="PF00742">
    <property type="entry name" value="Homoserine_dh"/>
    <property type="match status" value="1"/>
</dbReference>
<protein>
    <recommendedName>
        <fullName evidence="5 12">Homoserine dehydrogenase</fullName>
        <ecNumber evidence="4 12">1.1.1.3</ecNumber>
    </recommendedName>
</protein>
<comment type="pathway">
    <text evidence="2 12">Amino-acid biosynthesis; L-methionine biosynthesis via de novo pathway; L-homoserine from L-aspartate: step 3/3.</text>
</comment>
<dbReference type="GO" id="GO:0004412">
    <property type="term" value="F:homoserine dehydrogenase activity"/>
    <property type="evidence" value="ECO:0007669"/>
    <property type="project" value="UniProtKB-EC"/>
</dbReference>
<accession>A0A2T4ZDS8</accession>
<proteinExistence type="inferred from homology"/>
<dbReference type="Pfam" id="PF03447">
    <property type="entry name" value="NAD_binding_3"/>
    <property type="match status" value="1"/>
</dbReference>
<comment type="caution">
    <text evidence="16">The sequence shown here is derived from an EMBL/GenBank/DDBJ whole genome shotgun (WGS) entry which is preliminary data.</text>
</comment>
<evidence type="ECO:0000256" key="8">
    <source>
        <dbReference type="ARBA" id="ARBA00023002"/>
    </source>
</evidence>
<feature type="domain" description="Homoserine dehydrogenase catalytic" evidence="14">
    <location>
        <begin position="196"/>
        <end position="375"/>
    </location>
</feature>
<evidence type="ECO:0000256" key="9">
    <source>
        <dbReference type="ARBA" id="ARBA00023053"/>
    </source>
</evidence>
<keyword evidence="12" id="KW-0521">NADP</keyword>
<dbReference type="UniPathway" id="UPA00051">
    <property type="reaction ID" value="UER00465"/>
</dbReference>
<dbReference type="Gene3D" id="3.40.50.720">
    <property type="entry name" value="NAD(P)-binding Rossmann-like Domain"/>
    <property type="match status" value="1"/>
</dbReference>
<dbReference type="EMBL" id="PZZP01000001">
    <property type="protein sequence ID" value="PTM60022.1"/>
    <property type="molecule type" value="Genomic_DNA"/>
</dbReference>
<keyword evidence="6 12" id="KW-0028">Amino-acid biosynthesis</keyword>
<evidence type="ECO:0000256" key="2">
    <source>
        <dbReference type="ARBA" id="ARBA00005062"/>
    </source>
</evidence>
<keyword evidence="10 12" id="KW-0486">Methionine biosynthesis</keyword>
<dbReference type="InterPro" id="IPR005106">
    <property type="entry name" value="Asp/hSer_DH_NAD-bd"/>
</dbReference>
<evidence type="ECO:0000259" key="14">
    <source>
        <dbReference type="Pfam" id="PF00742"/>
    </source>
</evidence>
<dbReference type="SUPFAM" id="SSF55347">
    <property type="entry name" value="Glyceraldehyde-3-phosphate dehydrogenase-like, C-terminal domain"/>
    <property type="match status" value="1"/>
</dbReference>
<keyword evidence="8 12" id="KW-0560">Oxidoreductase</keyword>
<feature type="domain" description="Aspartate/homoserine dehydrogenase NAD-binding" evidence="15">
    <location>
        <begin position="70"/>
        <end position="188"/>
    </location>
</feature>
<dbReference type="InterPro" id="IPR001342">
    <property type="entry name" value="HDH_cat"/>
</dbReference>
<evidence type="ECO:0000256" key="10">
    <source>
        <dbReference type="ARBA" id="ARBA00023167"/>
    </source>
</evidence>
<evidence type="ECO:0000256" key="6">
    <source>
        <dbReference type="ARBA" id="ARBA00022605"/>
    </source>
</evidence>
<keyword evidence="9" id="KW-0915">Sodium</keyword>
<dbReference type="GO" id="GO:0009086">
    <property type="term" value="P:methionine biosynthetic process"/>
    <property type="evidence" value="ECO:0007669"/>
    <property type="project" value="UniProtKB-KW"/>
</dbReference>
<name>A0A2T4ZDS8_9BACL</name>
<dbReference type="SUPFAM" id="SSF51735">
    <property type="entry name" value="NAD(P)-binding Rossmann-fold domains"/>
    <property type="match status" value="1"/>
</dbReference>
<dbReference type="NCBIfam" id="NF004976">
    <property type="entry name" value="PRK06349.1"/>
    <property type="match status" value="1"/>
</dbReference>
<dbReference type="GO" id="GO:0050661">
    <property type="term" value="F:NADP binding"/>
    <property type="evidence" value="ECO:0007669"/>
    <property type="project" value="InterPro"/>
</dbReference>
<dbReference type="PANTHER" id="PTHR43331:SF1">
    <property type="entry name" value="HOMOSERINE DEHYDROGENASE"/>
    <property type="match status" value="1"/>
</dbReference>
<dbReference type="GO" id="GO:0009088">
    <property type="term" value="P:threonine biosynthetic process"/>
    <property type="evidence" value="ECO:0007669"/>
    <property type="project" value="UniProtKB-UniPathway"/>
</dbReference>
<evidence type="ECO:0000259" key="15">
    <source>
        <dbReference type="Pfam" id="PF03447"/>
    </source>
</evidence>
<dbReference type="InterPro" id="IPR036291">
    <property type="entry name" value="NAD(P)-bd_dom_sf"/>
</dbReference>
<dbReference type="PANTHER" id="PTHR43331">
    <property type="entry name" value="HOMOSERINE DEHYDROGENASE"/>
    <property type="match status" value="1"/>
</dbReference>
<dbReference type="PROSITE" id="PS01042">
    <property type="entry name" value="HOMOSER_DHGENASE"/>
    <property type="match status" value="1"/>
</dbReference>
<evidence type="ECO:0000256" key="12">
    <source>
        <dbReference type="RuleBase" id="RU000579"/>
    </source>
</evidence>
<evidence type="ECO:0000256" key="7">
    <source>
        <dbReference type="ARBA" id="ARBA00022697"/>
    </source>
</evidence>
<dbReference type="FunFam" id="3.30.360.10:FF:000005">
    <property type="entry name" value="Homoserine dehydrogenase"/>
    <property type="match status" value="1"/>
</dbReference>
<evidence type="ECO:0000313" key="17">
    <source>
        <dbReference type="Proteomes" id="UP000241639"/>
    </source>
</evidence>
<keyword evidence="7 12" id="KW-0791">Threonine biosynthesis</keyword>
<evidence type="ECO:0000256" key="4">
    <source>
        <dbReference type="ARBA" id="ARBA00013213"/>
    </source>
</evidence>
<comment type="pathway">
    <text evidence="1 12">Amino-acid biosynthesis; L-threonine biosynthesis; L-threonine from L-aspartate: step 3/5.</text>
</comment>
<comment type="catalytic activity">
    <reaction evidence="11">
        <text>L-homoserine + NADP(+) = L-aspartate 4-semialdehyde + NADPH + H(+)</text>
        <dbReference type="Rhea" id="RHEA:15761"/>
        <dbReference type="ChEBI" id="CHEBI:15378"/>
        <dbReference type="ChEBI" id="CHEBI:57476"/>
        <dbReference type="ChEBI" id="CHEBI:57783"/>
        <dbReference type="ChEBI" id="CHEBI:58349"/>
        <dbReference type="ChEBI" id="CHEBI:537519"/>
        <dbReference type="EC" id="1.1.1.3"/>
    </reaction>
    <physiologicalReaction direction="right-to-left" evidence="11">
        <dbReference type="Rhea" id="RHEA:15763"/>
    </physiologicalReaction>
</comment>
<dbReference type="Gene3D" id="3.30.360.10">
    <property type="entry name" value="Dihydrodipicolinate Reductase, domain 2"/>
    <property type="match status" value="1"/>
</dbReference>
<dbReference type="InterPro" id="IPR019811">
    <property type="entry name" value="HDH_CS"/>
</dbReference>
<dbReference type="EC" id="1.1.1.3" evidence="4 12"/>
<evidence type="ECO:0000256" key="1">
    <source>
        <dbReference type="ARBA" id="ARBA00005056"/>
    </source>
</evidence>
<evidence type="ECO:0000256" key="11">
    <source>
        <dbReference type="ARBA" id="ARBA00048841"/>
    </source>
</evidence>
<dbReference type="Proteomes" id="UP000241639">
    <property type="component" value="Unassembled WGS sequence"/>
</dbReference>
<gene>
    <name evidence="16" type="ORF">C8J48_2661</name>
</gene>
<evidence type="ECO:0000256" key="5">
    <source>
        <dbReference type="ARBA" id="ARBA00013376"/>
    </source>
</evidence>
<evidence type="ECO:0000256" key="3">
    <source>
        <dbReference type="ARBA" id="ARBA00006753"/>
    </source>
</evidence>
<dbReference type="UniPathway" id="UPA00050">
    <property type="reaction ID" value="UER00063"/>
</dbReference>
<dbReference type="AlphaFoldDB" id="A0A2T4ZDS8"/>
<comment type="similarity">
    <text evidence="3 13">Belongs to the homoserine dehydrogenase family.</text>
</comment>
<keyword evidence="17" id="KW-1185">Reference proteome</keyword>